<dbReference type="Pfam" id="PF02617">
    <property type="entry name" value="ClpS"/>
    <property type="match status" value="1"/>
</dbReference>
<dbReference type="InterPro" id="IPR014719">
    <property type="entry name" value="Ribosomal_bL12_C/ClpS-like"/>
</dbReference>
<keyword evidence="3" id="KW-1185">Reference proteome</keyword>
<organism evidence="2 3">
    <name type="scientific">Neolewinella marina</name>
    <dbReference type="NCBI Taxonomy" id="438751"/>
    <lineage>
        <taxon>Bacteria</taxon>
        <taxon>Pseudomonadati</taxon>
        <taxon>Bacteroidota</taxon>
        <taxon>Saprospiria</taxon>
        <taxon>Saprospirales</taxon>
        <taxon>Lewinellaceae</taxon>
        <taxon>Neolewinella</taxon>
    </lineage>
</organism>
<sequence>MSIYASGQEDVLLDEDISIGTGEPADLIVFNDDHNTFDWVMQSFVEILGHSSEQSEQLALMIHLKGRATVKSAAFNELRPKKEALCDRGLSAVIEGKG</sequence>
<dbReference type="Proteomes" id="UP000226437">
    <property type="component" value="Unassembled WGS sequence"/>
</dbReference>
<dbReference type="SUPFAM" id="SSF54736">
    <property type="entry name" value="ClpS-like"/>
    <property type="match status" value="1"/>
</dbReference>
<proteinExistence type="predicted"/>
<keyword evidence="2" id="KW-0645">Protease</keyword>
<dbReference type="EMBL" id="PDLO01000002">
    <property type="protein sequence ID" value="PHK98961.1"/>
    <property type="molecule type" value="Genomic_DNA"/>
</dbReference>
<comment type="caution">
    <text evidence="2">The sequence shown here is derived from an EMBL/GenBank/DDBJ whole genome shotgun (WGS) entry which is preliminary data.</text>
</comment>
<accession>A0A2G0CG60</accession>
<evidence type="ECO:0000313" key="2">
    <source>
        <dbReference type="EMBL" id="PHK98961.1"/>
    </source>
</evidence>
<protein>
    <submittedName>
        <fullName evidence="2">Clp protease ClpS</fullName>
    </submittedName>
</protein>
<name>A0A2G0CG60_9BACT</name>
<dbReference type="GO" id="GO:0006508">
    <property type="term" value="P:proteolysis"/>
    <property type="evidence" value="ECO:0007669"/>
    <property type="project" value="UniProtKB-KW"/>
</dbReference>
<feature type="domain" description="Adaptor protein ClpS core" evidence="1">
    <location>
        <begin position="26"/>
        <end position="87"/>
    </location>
</feature>
<dbReference type="RefSeq" id="WP_099105578.1">
    <property type="nucleotide sequence ID" value="NZ_JAATJF010000002.1"/>
</dbReference>
<dbReference type="OrthoDB" id="598046at2"/>
<dbReference type="AlphaFoldDB" id="A0A2G0CG60"/>
<dbReference type="GO" id="GO:0008233">
    <property type="term" value="F:peptidase activity"/>
    <property type="evidence" value="ECO:0007669"/>
    <property type="project" value="UniProtKB-KW"/>
</dbReference>
<dbReference type="GO" id="GO:0030163">
    <property type="term" value="P:protein catabolic process"/>
    <property type="evidence" value="ECO:0007669"/>
    <property type="project" value="InterPro"/>
</dbReference>
<dbReference type="Gene3D" id="3.30.1390.10">
    <property type="match status" value="1"/>
</dbReference>
<reference evidence="2 3" key="1">
    <citation type="submission" date="2017-10" db="EMBL/GenBank/DDBJ databases">
        <title>The draft genome sequence of Lewinella marina KCTC 32374.</title>
        <authorList>
            <person name="Wang K."/>
        </authorList>
    </citation>
    <scope>NUCLEOTIDE SEQUENCE [LARGE SCALE GENOMIC DNA]</scope>
    <source>
        <strain evidence="2 3">MKG-38</strain>
    </source>
</reference>
<evidence type="ECO:0000313" key="3">
    <source>
        <dbReference type="Proteomes" id="UP000226437"/>
    </source>
</evidence>
<gene>
    <name evidence="2" type="ORF">CGL56_05730</name>
</gene>
<dbReference type="InterPro" id="IPR003769">
    <property type="entry name" value="ClpS_core"/>
</dbReference>
<evidence type="ECO:0000259" key="1">
    <source>
        <dbReference type="Pfam" id="PF02617"/>
    </source>
</evidence>
<keyword evidence="2" id="KW-0378">Hydrolase</keyword>